<evidence type="ECO:0000313" key="2">
    <source>
        <dbReference type="Proteomes" id="UP000478052"/>
    </source>
</evidence>
<protein>
    <submittedName>
        <fullName evidence="1">Uncharacterized protein</fullName>
    </submittedName>
</protein>
<keyword evidence="2" id="KW-1185">Reference proteome</keyword>
<sequence>MAKRILETNEEEINADEQERFSKKKIVLQFDDVQHFVFFQRFRISLDFLHKDPSLWEITTEHKEAKDIIATLKVVNDSASAERGIVQDYRKQYPGFSREVLKQTYNKME</sequence>
<accession>A0A6G0VMK5</accession>
<reference evidence="1 2" key="1">
    <citation type="submission" date="2019-08" db="EMBL/GenBank/DDBJ databases">
        <title>Whole genome of Aphis craccivora.</title>
        <authorList>
            <person name="Voronova N.V."/>
            <person name="Shulinski R.S."/>
            <person name="Bandarenka Y.V."/>
            <person name="Zhorov D.G."/>
            <person name="Warner D."/>
        </authorList>
    </citation>
    <scope>NUCLEOTIDE SEQUENCE [LARGE SCALE GENOMIC DNA]</scope>
    <source>
        <strain evidence="1">180601</strain>
        <tissue evidence="1">Whole Body</tissue>
    </source>
</reference>
<name>A0A6G0VMK5_APHCR</name>
<gene>
    <name evidence="1" type="ORF">FWK35_00036411</name>
</gene>
<comment type="caution">
    <text evidence="1">The sequence shown here is derived from an EMBL/GenBank/DDBJ whole genome shotgun (WGS) entry which is preliminary data.</text>
</comment>
<organism evidence="1 2">
    <name type="scientific">Aphis craccivora</name>
    <name type="common">Cowpea aphid</name>
    <dbReference type="NCBI Taxonomy" id="307492"/>
    <lineage>
        <taxon>Eukaryota</taxon>
        <taxon>Metazoa</taxon>
        <taxon>Ecdysozoa</taxon>
        <taxon>Arthropoda</taxon>
        <taxon>Hexapoda</taxon>
        <taxon>Insecta</taxon>
        <taxon>Pterygota</taxon>
        <taxon>Neoptera</taxon>
        <taxon>Paraneoptera</taxon>
        <taxon>Hemiptera</taxon>
        <taxon>Sternorrhyncha</taxon>
        <taxon>Aphidomorpha</taxon>
        <taxon>Aphidoidea</taxon>
        <taxon>Aphididae</taxon>
        <taxon>Aphidini</taxon>
        <taxon>Aphis</taxon>
        <taxon>Aphis</taxon>
    </lineage>
</organism>
<dbReference type="AlphaFoldDB" id="A0A6G0VMK5"/>
<evidence type="ECO:0000313" key="1">
    <source>
        <dbReference type="EMBL" id="KAF0696324.1"/>
    </source>
</evidence>
<dbReference type="EMBL" id="VUJU01015178">
    <property type="protein sequence ID" value="KAF0696324.1"/>
    <property type="molecule type" value="Genomic_DNA"/>
</dbReference>
<dbReference type="Proteomes" id="UP000478052">
    <property type="component" value="Unassembled WGS sequence"/>
</dbReference>
<proteinExistence type="predicted"/>